<accession>A0A0A9B8B9</accession>
<dbReference type="EMBL" id="GBRH01242368">
    <property type="protein sequence ID" value="JAD55527.1"/>
    <property type="molecule type" value="Transcribed_RNA"/>
</dbReference>
<reference evidence="1" key="1">
    <citation type="submission" date="2014-09" db="EMBL/GenBank/DDBJ databases">
        <authorList>
            <person name="Magalhaes I.L.F."/>
            <person name="Oliveira U."/>
            <person name="Santos F.R."/>
            <person name="Vidigal T.H.D.A."/>
            <person name="Brescovit A.D."/>
            <person name="Santos A.J."/>
        </authorList>
    </citation>
    <scope>NUCLEOTIDE SEQUENCE</scope>
    <source>
        <tissue evidence="1">Shoot tissue taken approximately 20 cm above the soil surface</tissue>
    </source>
</reference>
<dbReference type="AlphaFoldDB" id="A0A0A9B8B9"/>
<sequence>MINAIYYSSDTSYGLKELQISNIEENPFCILQPFDKATREMHLIALLDAPDRIKDTILVPSQIASY</sequence>
<name>A0A0A9B8B9_ARUDO</name>
<protein>
    <submittedName>
        <fullName evidence="1">Uncharacterized protein</fullName>
    </submittedName>
</protein>
<evidence type="ECO:0000313" key="1">
    <source>
        <dbReference type="EMBL" id="JAD55527.1"/>
    </source>
</evidence>
<proteinExistence type="predicted"/>
<reference evidence="1" key="2">
    <citation type="journal article" date="2015" name="Data Brief">
        <title>Shoot transcriptome of the giant reed, Arundo donax.</title>
        <authorList>
            <person name="Barrero R.A."/>
            <person name="Guerrero F.D."/>
            <person name="Moolhuijzen P."/>
            <person name="Goolsby J.A."/>
            <person name="Tidwell J."/>
            <person name="Bellgard S.E."/>
            <person name="Bellgard M.I."/>
        </authorList>
    </citation>
    <scope>NUCLEOTIDE SEQUENCE</scope>
    <source>
        <tissue evidence="1">Shoot tissue taken approximately 20 cm above the soil surface</tissue>
    </source>
</reference>
<organism evidence="1">
    <name type="scientific">Arundo donax</name>
    <name type="common">Giant reed</name>
    <name type="synonym">Donax arundinaceus</name>
    <dbReference type="NCBI Taxonomy" id="35708"/>
    <lineage>
        <taxon>Eukaryota</taxon>
        <taxon>Viridiplantae</taxon>
        <taxon>Streptophyta</taxon>
        <taxon>Embryophyta</taxon>
        <taxon>Tracheophyta</taxon>
        <taxon>Spermatophyta</taxon>
        <taxon>Magnoliopsida</taxon>
        <taxon>Liliopsida</taxon>
        <taxon>Poales</taxon>
        <taxon>Poaceae</taxon>
        <taxon>PACMAD clade</taxon>
        <taxon>Arundinoideae</taxon>
        <taxon>Arundineae</taxon>
        <taxon>Arundo</taxon>
    </lineage>
</organism>